<feature type="active site" description="Charge relay system" evidence="8">
    <location>
        <position position="383"/>
    </location>
</feature>
<evidence type="ECO:0000256" key="1">
    <source>
        <dbReference type="ARBA" id="ARBA00010701"/>
    </source>
</evidence>
<dbReference type="SUPFAM" id="SSF53474">
    <property type="entry name" value="alpha/beta-Hydrolases"/>
    <property type="match status" value="1"/>
</dbReference>
<dbReference type="InterPro" id="IPR025483">
    <property type="entry name" value="Lipase_euk"/>
</dbReference>
<dbReference type="InterPro" id="IPR029058">
    <property type="entry name" value="AB_hydrolase_fold"/>
</dbReference>
<feature type="domain" description="AB hydrolase-1" evidence="10">
    <location>
        <begin position="82"/>
        <end position="223"/>
    </location>
</feature>
<dbReference type="InterPro" id="IPR000073">
    <property type="entry name" value="AB_hydrolase_1"/>
</dbReference>
<sequence length="436" mass="48668">MAIRPLAMLVFALAVVESQTGRYVPPADPRAYDFPFTDHIPTTKELIENAGFRYDLHKVVTEDGHILSLHRLGRPGERRGIPVLFVNGFCFQSEGWMGLGRNTSIAFILSDLGYDVWLGDQRGTGRSIGHVKYSLDDYRTYQYSFHEMGIYDLPAFIDHILEATGHERLLYVGLSLGSGVFAVMEAERPAYRDKVIAAVFLGPAIHLTKWIKTSFFYYNILRVVDAMIEAQIQRKLWVLFANRPLISTAVHSCSFVPLNIYLSSCLTIVGLTLGPYTGNMNATSAGVQLASVITSTSVYVAKHLFQVLKKGEFTKYDYGSEEKNMMAYGTPTAPNYDLSQVTTPLLVMYGSVDNMASFNAVERSIADMVSSSVDSQLLPDFNHVDYLFGRQAPKRVYVPVVDFFDRMTGQGDFESNLIIPSKSKFKKVGKKGRSSA</sequence>
<feature type="signal peptide" evidence="9">
    <location>
        <begin position="1"/>
        <end position="18"/>
    </location>
</feature>
<evidence type="ECO:0000313" key="11">
    <source>
        <dbReference type="EMBL" id="KAF6201555.1"/>
    </source>
</evidence>
<feature type="chain" id="PRO_5035886479" description="Lipase" evidence="9">
    <location>
        <begin position="19"/>
        <end position="436"/>
    </location>
</feature>
<evidence type="ECO:0000256" key="5">
    <source>
        <dbReference type="ARBA" id="ARBA00023098"/>
    </source>
</evidence>
<dbReference type="Proteomes" id="UP000466442">
    <property type="component" value="Linkage Group LG12"/>
</dbReference>
<proteinExistence type="inferred from homology"/>
<dbReference type="EMBL" id="WIXP02000012">
    <property type="protein sequence ID" value="KAF6201555.1"/>
    <property type="molecule type" value="Genomic_DNA"/>
</dbReference>
<evidence type="ECO:0000256" key="3">
    <source>
        <dbReference type="ARBA" id="ARBA00022801"/>
    </source>
</evidence>
<keyword evidence="3 7" id="KW-0378">Hydrolase</keyword>
<evidence type="ECO:0000256" key="7">
    <source>
        <dbReference type="PIRNR" id="PIRNR000862"/>
    </source>
</evidence>
<protein>
    <recommendedName>
        <fullName evidence="7">Lipase</fullName>
    </recommendedName>
</protein>
<accession>A0A8S9X1T6</accession>
<evidence type="ECO:0000256" key="4">
    <source>
        <dbReference type="ARBA" id="ARBA00022963"/>
    </source>
</evidence>
<evidence type="ECO:0000256" key="9">
    <source>
        <dbReference type="SAM" id="SignalP"/>
    </source>
</evidence>
<evidence type="ECO:0000313" key="12">
    <source>
        <dbReference type="Proteomes" id="UP000466442"/>
    </source>
</evidence>
<feature type="active site" description="Nucleophile" evidence="8">
    <location>
        <position position="175"/>
    </location>
</feature>
<comment type="similarity">
    <text evidence="1 7">Belongs to the AB hydrolase superfamily. Lipase family.</text>
</comment>
<reference evidence="11" key="1">
    <citation type="journal article" date="2021" name="Mol. Ecol. Resour.">
        <title>Apolygus lucorum genome provides insights into omnivorousness and mesophyll feeding.</title>
        <authorList>
            <person name="Liu Y."/>
            <person name="Liu H."/>
            <person name="Wang H."/>
            <person name="Huang T."/>
            <person name="Liu B."/>
            <person name="Yang B."/>
            <person name="Yin L."/>
            <person name="Li B."/>
            <person name="Zhang Y."/>
            <person name="Zhang S."/>
            <person name="Jiang F."/>
            <person name="Zhang X."/>
            <person name="Ren Y."/>
            <person name="Wang B."/>
            <person name="Wang S."/>
            <person name="Lu Y."/>
            <person name="Wu K."/>
            <person name="Fan W."/>
            <person name="Wang G."/>
        </authorList>
    </citation>
    <scope>NUCLEOTIDE SEQUENCE</scope>
    <source>
        <strain evidence="11">12Hb</strain>
    </source>
</reference>
<dbReference type="AlphaFoldDB" id="A0A8S9X1T6"/>
<keyword evidence="2 9" id="KW-0732">Signal</keyword>
<name>A0A8S9X1T6_APOLU</name>
<keyword evidence="4 7" id="KW-0442">Lipid degradation</keyword>
<evidence type="ECO:0000256" key="2">
    <source>
        <dbReference type="ARBA" id="ARBA00022729"/>
    </source>
</evidence>
<evidence type="ECO:0000256" key="8">
    <source>
        <dbReference type="PIRSR" id="PIRSR000862-1"/>
    </source>
</evidence>
<feature type="active site" description="Charge relay system" evidence="8">
    <location>
        <position position="353"/>
    </location>
</feature>
<dbReference type="PIRSF" id="PIRSF000862">
    <property type="entry name" value="Steryl_ester_lip"/>
    <property type="match status" value="1"/>
</dbReference>
<evidence type="ECO:0000259" key="10">
    <source>
        <dbReference type="Pfam" id="PF00561"/>
    </source>
</evidence>
<organism evidence="11 12">
    <name type="scientific">Apolygus lucorum</name>
    <name type="common">Small green plant bug</name>
    <name type="synonym">Lygocoris lucorum</name>
    <dbReference type="NCBI Taxonomy" id="248454"/>
    <lineage>
        <taxon>Eukaryota</taxon>
        <taxon>Metazoa</taxon>
        <taxon>Ecdysozoa</taxon>
        <taxon>Arthropoda</taxon>
        <taxon>Hexapoda</taxon>
        <taxon>Insecta</taxon>
        <taxon>Pterygota</taxon>
        <taxon>Neoptera</taxon>
        <taxon>Paraneoptera</taxon>
        <taxon>Hemiptera</taxon>
        <taxon>Heteroptera</taxon>
        <taxon>Panheteroptera</taxon>
        <taxon>Cimicomorpha</taxon>
        <taxon>Miridae</taxon>
        <taxon>Mirini</taxon>
        <taxon>Apolygus</taxon>
    </lineage>
</organism>
<dbReference type="GO" id="GO:0016788">
    <property type="term" value="F:hydrolase activity, acting on ester bonds"/>
    <property type="evidence" value="ECO:0007669"/>
    <property type="project" value="InterPro"/>
</dbReference>
<keyword evidence="5" id="KW-0443">Lipid metabolism</keyword>
<dbReference type="OrthoDB" id="9974421at2759"/>
<gene>
    <name evidence="11" type="ORF">GE061_003946</name>
</gene>
<evidence type="ECO:0000256" key="6">
    <source>
        <dbReference type="ARBA" id="ARBA00023180"/>
    </source>
</evidence>
<dbReference type="PANTHER" id="PTHR11005">
    <property type="entry name" value="LYSOSOMAL ACID LIPASE-RELATED"/>
    <property type="match status" value="1"/>
</dbReference>
<dbReference type="Pfam" id="PF00561">
    <property type="entry name" value="Abhydrolase_1"/>
    <property type="match status" value="1"/>
</dbReference>
<keyword evidence="12" id="KW-1185">Reference proteome</keyword>
<dbReference type="FunFam" id="3.40.50.1820:FF:000057">
    <property type="entry name" value="Lipase"/>
    <property type="match status" value="1"/>
</dbReference>
<comment type="caution">
    <text evidence="11">The sequence shown here is derived from an EMBL/GenBank/DDBJ whole genome shotgun (WGS) entry which is preliminary data.</text>
</comment>
<keyword evidence="6" id="KW-0325">Glycoprotein</keyword>
<dbReference type="Gene3D" id="3.40.50.1820">
    <property type="entry name" value="alpha/beta hydrolase"/>
    <property type="match status" value="1"/>
</dbReference>
<dbReference type="GO" id="GO:0016042">
    <property type="term" value="P:lipid catabolic process"/>
    <property type="evidence" value="ECO:0007669"/>
    <property type="project" value="UniProtKB-KW"/>
</dbReference>